<dbReference type="AlphaFoldDB" id="A0A834SKJ0"/>
<evidence type="ECO:0000313" key="1">
    <source>
        <dbReference type="EMBL" id="KAF7804120.1"/>
    </source>
</evidence>
<organism evidence="1 2">
    <name type="scientific">Senna tora</name>
    <dbReference type="NCBI Taxonomy" id="362788"/>
    <lineage>
        <taxon>Eukaryota</taxon>
        <taxon>Viridiplantae</taxon>
        <taxon>Streptophyta</taxon>
        <taxon>Embryophyta</taxon>
        <taxon>Tracheophyta</taxon>
        <taxon>Spermatophyta</taxon>
        <taxon>Magnoliopsida</taxon>
        <taxon>eudicotyledons</taxon>
        <taxon>Gunneridae</taxon>
        <taxon>Pentapetalae</taxon>
        <taxon>rosids</taxon>
        <taxon>fabids</taxon>
        <taxon>Fabales</taxon>
        <taxon>Fabaceae</taxon>
        <taxon>Caesalpinioideae</taxon>
        <taxon>Cassia clade</taxon>
        <taxon>Senna</taxon>
    </lineage>
</organism>
<evidence type="ECO:0000313" key="2">
    <source>
        <dbReference type="Proteomes" id="UP000634136"/>
    </source>
</evidence>
<sequence length="32" mass="3897">MVEDEASSVFYVVRIEAGRWRLESKHMRKSWI</sequence>
<name>A0A834SKJ0_9FABA</name>
<gene>
    <name evidence="1" type="ORF">G2W53_043231</name>
</gene>
<reference evidence="1" key="1">
    <citation type="submission" date="2020-09" db="EMBL/GenBank/DDBJ databases">
        <title>Genome-Enabled Discovery of Anthraquinone Biosynthesis in Senna tora.</title>
        <authorList>
            <person name="Kang S.-H."/>
            <person name="Pandey R.P."/>
            <person name="Lee C.-M."/>
            <person name="Sim J.-S."/>
            <person name="Jeong J.-T."/>
            <person name="Choi B.-S."/>
            <person name="Jung M."/>
            <person name="Ginzburg D."/>
            <person name="Zhao K."/>
            <person name="Won S.Y."/>
            <person name="Oh T.-J."/>
            <person name="Yu Y."/>
            <person name="Kim N.-H."/>
            <person name="Lee O.R."/>
            <person name="Lee T.-H."/>
            <person name="Bashyal P."/>
            <person name="Kim T.-S."/>
            <person name="Lee W.-H."/>
            <person name="Kawkins C."/>
            <person name="Kim C.-K."/>
            <person name="Kim J.S."/>
            <person name="Ahn B.O."/>
            <person name="Rhee S.Y."/>
            <person name="Sohng J.K."/>
        </authorList>
    </citation>
    <scope>NUCLEOTIDE SEQUENCE</scope>
    <source>
        <tissue evidence="1">Leaf</tissue>
    </source>
</reference>
<comment type="caution">
    <text evidence="1">The sequence shown here is derived from an EMBL/GenBank/DDBJ whole genome shotgun (WGS) entry which is preliminary data.</text>
</comment>
<protein>
    <submittedName>
        <fullName evidence="1">Uncharacterized protein</fullName>
    </submittedName>
</protein>
<dbReference type="Proteomes" id="UP000634136">
    <property type="component" value="Unassembled WGS sequence"/>
</dbReference>
<accession>A0A834SKJ0</accession>
<proteinExistence type="predicted"/>
<dbReference type="EMBL" id="JAAIUW010000013">
    <property type="protein sequence ID" value="KAF7804120.1"/>
    <property type="molecule type" value="Genomic_DNA"/>
</dbReference>
<keyword evidence="2" id="KW-1185">Reference proteome</keyword>